<dbReference type="EMBL" id="CP044328">
    <property type="protein sequence ID" value="QGM95307.1"/>
    <property type="molecule type" value="Genomic_DNA"/>
</dbReference>
<dbReference type="SUPFAM" id="SSF102405">
    <property type="entry name" value="MCP/YpsA-like"/>
    <property type="match status" value="1"/>
</dbReference>
<dbReference type="PANTHER" id="PTHR43022">
    <property type="entry name" value="PROTEIN SMF"/>
    <property type="match status" value="1"/>
</dbReference>
<gene>
    <name evidence="5" type="primary">dprA</name>
    <name evidence="5" type="ORF">F7D13_15415</name>
</gene>
<accession>A0ABX6EKI3</accession>
<name>A0ABX6EKI3_9HYPH</name>
<dbReference type="Gene3D" id="3.40.50.450">
    <property type="match status" value="1"/>
</dbReference>
<dbReference type="PANTHER" id="PTHR43022:SF1">
    <property type="entry name" value="PROTEIN SMF"/>
    <property type="match status" value="1"/>
</dbReference>
<comment type="similarity">
    <text evidence="1">Belongs to the DprA/Smf family.</text>
</comment>
<dbReference type="NCBIfam" id="TIGR00732">
    <property type="entry name" value="dprA"/>
    <property type="match status" value="1"/>
</dbReference>
<dbReference type="Gene3D" id="1.10.10.10">
    <property type="entry name" value="Winged helix-like DNA-binding domain superfamily/Winged helix DNA-binding domain"/>
    <property type="match status" value="1"/>
</dbReference>
<reference evidence="6" key="1">
    <citation type="submission" date="2019-09" db="EMBL/GenBank/DDBJ databases">
        <title>Isolation and complete genome sequencing of Methylocystis species.</title>
        <authorList>
            <person name="Rumah B.L."/>
            <person name="Stead C.E."/>
            <person name="Stevens B.C."/>
            <person name="Minton N.P."/>
            <person name="Grosse-Honebrink A."/>
            <person name="Zhang Y."/>
        </authorList>
    </citation>
    <scope>NUCLEOTIDE SEQUENCE [LARGE SCALE GENOMIC DNA]</scope>
    <source>
        <strain evidence="6">BRCS1</strain>
    </source>
</reference>
<dbReference type="InterPro" id="IPR057666">
    <property type="entry name" value="DrpA_SLOG"/>
</dbReference>
<feature type="domain" description="DprA winged helix" evidence="4">
    <location>
        <begin position="362"/>
        <end position="414"/>
    </location>
</feature>
<dbReference type="InterPro" id="IPR003488">
    <property type="entry name" value="DprA"/>
</dbReference>
<feature type="compositionally biased region" description="Pro residues" evidence="2">
    <location>
        <begin position="337"/>
        <end position="346"/>
    </location>
</feature>
<keyword evidence="6" id="KW-1185">Reference proteome</keyword>
<evidence type="ECO:0000256" key="2">
    <source>
        <dbReference type="SAM" id="MobiDB-lite"/>
    </source>
</evidence>
<evidence type="ECO:0000313" key="5">
    <source>
        <dbReference type="EMBL" id="QGM95307.1"/>
    </source>
</evidence>
<feature type="domain" description="Smf/DprA SLOG" evidence="3">
    <location>
        <begin position="83"/>
        <end position="288"/>
    </location>
</feature>
<dbReference type="Proteomes" id="UP000424673">
    <property type="component" value="Chromosome"/>
</dbReference>
<protein>
    <submittedName>
        <fullName evidence="5">DNA-protecting protein DprA</fullName>
    </submittedName>
</protein>
<dbReference type="RefSeq" id="WP_154453562.1">
    <property type="nucleotide sequence ID" value="NZ_CP044328.1"/>
</dbReference>
<feature type="region of interest" description="Disordered" evidence="2">
    <location>
        <begin position="333"/>
        <end position="367"/>
    </location>
</feature>
<evidence type="ECO:0000313" key="6">
    <source>
        <dbReference type="Proteomes" id="UP000424673"/>
    </source>
</evidence>
<dbReference type="InterPro" id="IPR041614">
    <property type="entry name" value="DprA_WH"/>
</dbReference>
<evidence type="ECO:0000259" key="4">
    <source>
        <dbReference type="Pfam" id="PF17782"/>
    </source>
</evidence>
<dbReference type="Pfam" id="PF02481">
    <property type="entry name" value="DNA_processg_A"/>
    <property type="match status" value="1"/>
</dbReference>
<evidence type="ECO:0000259" key="3">
    <source>
        <dbReference type="Pfam" id="PF02481"/>
    </source>
</evidence>
<organism evidence="5 6">
    <name type="scientific">Methylocystis rosea</name>
    <dbReference type="NCBI Taxonomy" id="173366"/>
    <lineage>
        <taxon>Bacteria</taxon>
        <taxon>Pseudomonadati</taxon>
        <taxon>Pseudomonadota</taxon>
        <taxon>Alphaproteobacteria</taxon>
        <taxon>Hyphomicrobiales</taxon>
        <taxon>Methylocystaceae</taxon>
        <taxon>Methylocystis</taxon>
    </lineage>
</organism>
<dbReference type="Pfam" id="PF21102">
    <property type="entry name" value="DprA_N"/>
    <property type="match status" value="1"/>
</dbReference>
<dbReference type="Pfam" id="PF17782">
    <property type="entry name" value="WHD_DprA"/>
    <property type="match status" value="1"/>
</dbReference>
<reference evidence="5 6" key="2">
    <citation type="journal article" date="2021" name="AMB Express">
        <title>Isolation and characterisation of Methylocystis spp. for poly-3-hydroxybutyrate production using waste methane feedstocks.</title>
        <authorList>
            <person name="Rumah B.L."/>
            <person name="Stead C.E."/>
            <person name="Claxton Stevens B.H."/>
            <person name="Minton N.P."/>
            <person name="Grosse-Honebrink A."/>
            <person name="Zhang Y."/>
        </authorList>
    </citation>
    <scope>NUCLEOTIDE SEQUENCE [LARGE SCALE GENOMIC DNA]</scope>
    <source>
        <strain evidence="5 6">BRCS1</strain>
    </source>
</reference>
<evidence type="ECO:0000256" key="1">
    <source>
        <dbReference type="ARBA" id="ARBA00006525"/>
    </source>
</evidence>
<proteinExistence type="inferred from homology"/>
<dbReference type="InterPro" id="IPR036388">
    <property type="entry name" value="WH-like_DNA-bd_sf"/>
</dbReference>
<feature type="compositionally biased region" description="Basic and acidic residues" evidence="2">
    <location>
        <begin position="354"/>
        <end position="367"/>
    </location>
</feature>
<sequence length="426" mass="45622">MTEASPGRLSEEQLVDWLRLIRSENVGPRTFRQLINRFGGAGAALDALPSLAARSLRGRVIRIATREEALREIESARALGVRFATTGDPDYPSLLREIADAPPLIAMRGVSWTAQRDGVAIVGSRNASAAGLAFAERLARSLALENYVIVSGLARGIDAVAHRATLETGTIAVLAGGHARPYPAEHARLVEEIAERGLIVSEMPIEWEPRGRDFPRRNRIISGLSRATIVVEAARRSGSLITARFANEQGREVFAVPGSPLDLRAEGVNDLIRQGATLCARPEDVISVLAENAGTPPRKNLFDDDSLEGQDTLIDELDLFAGLDGAAFEERAAPKRFSPPSPPPSPAADCVADLDARPGGDESPQRDAHEVVLSLLGPAPIAIDDLIRVAGLTAREVQGVLVELDIEGRVQRHGASSVSLAINYKL</sequence>